<keyword evidence="10" id="KW-1185">Reference proteome</keyword>
<organism evidence="9 10">
    <name type="scientific">Zasmidium cellare</name>
    <name type="common">Wine cellar mold</name>
    <name type="synonym">Racodium cellare</name>
    <dbReference type="NCBI Taxonomy" id="395010"/>
    <lineage>
        <taxon>Eukaryota</taxon>
        <taxon>Fungi</taxon>
        <taxon>Dikarya</taxon>
        <taxon>Ascomycota</taxon>
        <taxon>Pezizomycotina</taxon>
        <taxon>Dothideomycetes</taxon>
        <taxon>Dothideomycetidae</taxon>
        <taxon>Mycosphaerellales</taxon>
        <taxon>Mycosphaerellaceae</taxon>
        <taxon>Zasmidium</taxon>
    </lineage>
</organism>
<dbReference type="PROSITE" id="PS00455">
    <property type="entry name" value="AMP_BINDING"/>
    <property type="match status" value="1"/>
</dbReference>
<evidence type="ECO:0000256" key="2">
    <source>
        <dbReference type="ARBA" id="ARBA00022723"/>
    </source>
</evidence>
<dbReference type="EMBL" id="JAXOVC010000004">
    <property type="protein sequence ID" value="KAK4503203.1"/>
    <property type="molecule type" value="Genomic_DNA"/>
</dbReference>
<keyword evidence="4" id="KW-0863">Zinc-finger</keyword>
<evidence type="ECO:0000256" key="7">
    <source>
        <dbReference type="SAM" id="MobiDB-lite"/>
    </source>
</evidence>
<dbReference type="InterPro" id="IPR025110">
    <property type="entry name" value="AMP-bd_C"/>
</dbReference>
<dbReference type="InterPro" id="IPR045851">
    <property type="entry name" value="AMP-bd_C_sf"/>
</dbReference>
<evidence type="ECO:0000313" key="10">
    <source>
        <dbReference type="Proteomes" id="UP001305779"/>
    </source>
</evidence>
<dbReference type="CDD" id="cd20335">
    <property type="entry name" value="BRcat_RBR"/>
    <property type="match status" value="1"/>
</dbReference>
<comment type="caution">
    <text evidence="9">The sequence shown here is derived from an EMBL/GenBank/DDBJ whole genome shotgun (WGS) entry which is preliminary data.</text>
</comment>
<dbReference type="InterPro" id="IPR000873">
    <property type="entry name" value="AMP-dep_synth/lig_dom"/>
</dbReference>
<feature type="region of interest" description="Disordered" evidence="7">
    <location>
        <begin position="244"/>
        <end position="272"/>
    </location>
</feature>
<evidence type="ECO:0000256" key="6">
    <source>
        <dbReference type="ARBA" id="ARBA00022833"/>
    </source>
</evidence>
<feature type="region of interest" description="Disordered" evidence="7">
    <location>
        <begin position="1"/>
        <end position="29"/>
    </location>
</feature>
<evidence type="ECO:0000256" key="3">
    <source>
        <dbReference type="ARBA" id="ARBA00022737"/>
    </source>
</evidence>
<feature type="region of interest" description="Disordered" evidence="7">
    <location>
        <begin position="148"/>
        <end position="169"/>
    </location>
</feature>
<keyword evidence="1" id="KW-0808">Transferase</keyword>
<evidence type="ECO:0000256" key="5">
    <source>
        <dbReference type="ARBA" id="ARBA00022786"/>
    </source>
</evidence>
<keyword evidence="6" id="KW-0862">Zinc</keyword>
<evidence type="ECO:0000256" key="4">
    <source>
        <dbReference type="ARBA" id="ARBA00022771"/>
    </source>
</evidence>
<dbReference type="PROSITE" id="PS51873">
    <property type="entry name" value="TRIAD"/>
    <property type="match status" value="1"/>
</dbReference>
<dbReference type="CDD" id="cd05911">
    <property type="entry name" value="Firefly_Luc_like"/>
    <property type="match status" value="1"/>
</dbReference>
<dbReference type="Gene3D" id="1.20.120.1750">
    <property type="match status" value="1"/>
</dbReference>
<dbReference type="SUPFAM" id="SSF56801">
    <property type="entry name" value="Acetyl-CoA synthetase-like"/>
    <property type="match status" value="1"/>
</dbReference>
<evidence type="ECO:0000259" key="8">
    <source>
        <dbReference type="PROSITE" id="PS51873"/>
    </source>
</evidence>
<evidence type="ECO:0000313" key="9">
    <source>
        <dbReference type="EMBL" id="KAK4503203.1"/>
    </source>
</evidence>
<evidence type="ECO:0000256" key="1">
    <source>
        <dbReference type="ARBA" id="ARBA00022679"/>
    </source>
</evidence>
<dbReference type="Proteomes" id="UP001305779">
    <property type="component" value="Unassembled WGS sequence"/>
</dbReference>
<dbReference type="InterPro" id="IPR002867">
    <property type="entry name" value="IBR_dom"/>
</dbReference>
<reference evidence="9 10" key="1">
    <citation type="journal article" date="2023" name="G3 (Bethesda)">
        <title>A chromosome-level genome assembly of Zasmidium syzygii isolated from banana leaves.</title>
        <authorList>
            <person name="van Westerhoven A.C."/>
            <person name="Mehrabi R."/>
            <person name="Talebi R."/>
            <person name="Steentjes M.B.F."/>
            <person name="Corcolon B."/>
            <person name="Chong P.A."/>
            <person name="Kema G.H.J."/>
            <person name="Seidl M.F."/>
        </authorList>
    </citation>
    <scope>NUCLEOTIDE SEQUENCE [LARGE SCALE GENOMIC DNA]</scope>
    <source>
        <strain evidence="9 10">P124</strain>
    </source>
</reference>
<keyword evidence="2" id="KW-0479">Metal-binding</keyword>
<proteinExistence type="predicted"/>
<dbReference type="PANTHER" id="PTHR24096">
    <property type="entry name" value="LONG-CHAIN-FATTY-ACID--COA LIGASE"/>
    <property type="match status" value="1"/>
</dbReference>
<dbReference type="InterPro" id="IPR044066">
    <property type="entry name" value="TRIAD_supradom"/>
</dbReference>
<gene>
    <name evidence="9" type="ORF">PRZ48_006631</name>
</gene>
<dbReference type="Pfam" id="PF13193">
    <property type="entry name" value="AMP-binding_C"/>
    <property type="match status" value="1"/>
</dbReference>
<keyword evidence="5" id="KW-0833">Ubl conjugation pathway</keyword>
<dbReference type="Pfam" id="PF00501">
    <property type="entry name" value="AMP-binding"/>
    <property type="match status" value="1"/>
</dbReference>
<dbReference type="Gene3D" id="2.30.38.10">
    <property type="entry name" value="Luciferase, Domain 3"/>
    <property type="match status" value="1"/>
</dbReference>
<keyword evidence="3" id="KW-0677">Repeat</keyword>
<dbReference type="InterPro" id="IPR020845">
    <property type="entry name" value="AMP-binding_CS"/>
</dbReference>
<dbReference type="Gene3D" id="3.30.300.30">
    <property type="match status" value="1"/>
</dbReference>
<sequence length="883" mass="98320">MSKRQLRSRPEQEPQRSLPEPPAKKRKTQAPIRYLCFACDTERAPSTFPDYNPSSECDHLINTCKTCLKGWVAAQVEGGLFTTGGDEGKTFGIKCPQCPALMRNVNVQIAGTKTIYKQFEEAERKHTADNTPGWRWCLAPDCRAGQIHEKKAPTPKSKAAKKPKEKADPKEIEATADICTCNNCGAKACVPCDRPWHEGETCADYQVRIKDRTEEEDKSMAAIKRLTKRCPNCQKSIQKNGGCPSNYGSKRGGVLKEQGSGLSRPSKKTRLPGATTKILGSIKRRQQPPTTDETITMPFTSPSWVPALPDIPDSISLERFMFDEHYGRHPLGYSRPPFNCALTGRQFSALEMKERVDHLSRALCKEFGFKPNEGSEWDKVIGVFSLNTIDYMTLAWAVHRIGGILTCVNAAYNASELEYQMNDSGAKAIFTCLPLLQTCKDGVKKSKLPNDRIYLLPLPEVVTPGLQNQGHKTIEDLVKTGEKLGKIPASDETWSRGEGKRRCAFLCYSSGTSGLPKGVMISHYNVMANTLQLVTHENPTREQLQQETDNINYTEFSLGLLPMSHIYGLIVISHLGPYRGDGVVVLPKYDFKWLLQSIQDYKISMLYLVPPMIIHITKARDVCKQYDLSSVRAAFTGAAPLGPETADDLSQMFPKWSIQQGYGLTETATVVCATSPKDVWLGSSGSILPGISCRIVTVEGNEITGYDQPGELWVKSPSVVLGYLNNDKATKETFIDEKDGRYMRTGDEAIIKKSKNGHEHIFIVDRIKELIKVKGHQVAPAELEAHLLTHPSVNDVVVIGIPSSREGEVPKAFVVKNPGITQSDDELRKSIEKHVTDHKTDYKKLRGGVEFIEAVPKSPSGKILRRLMRDKEKERLRKEGARL</sequence>
<feature type="domain" description="RING-type" evidence="8">
    <location>
        <begin position="32"/>
        <end position="286"/>
    </location>
</feature>
<dbReference type="Gene3D" id="3.40.50.980">
    <property type="match status" value="2"/>
</dbReference>
<dbReference type="Pfam" id="PF01485">
    <property type="entry name" value="IBR"/>
    <property type="match status" value="1"/>
</dbReference>
<name>A0ABR0EQ29_ZASCE</name>
<dbReference type="PANTHER" id="PTHR24096:SF422">
    <property type="entry name" value="BCDNA.GH02901"/>
    <property type="match status" value="1"/>
</dbReference>
<accession>A0ABR0EQ29</accession>
<protein>
    <recommendedName>
        <fullName evidence="8">RING-type domain-containing protein</fullName>
    </recommendedName>
</protein>